<proteinExistence type="predicted"/>
<dbReference type="EMBL" id="CP078078">
    <property type="protein sequence ID" value="UPL18574.1"/>
    <property type="molecule type" value="Genomic_DNA"/>
</dbReference>
<gene>
    <name evidence="1" type="ORF">KV397_12795</name>
</gene>
<evidence type="ECO:0000313" key="2">
    <source>
        <dbReference type="Proteomes" id="UP000830631"/>
    </source>
</evidence>
<organism evidence="1 2">
    <name type="scientific">Microbacterium aurugineum</name>
    <dbReference type="NCBI Taxonomy" id="2851642"/>
    <lineage>
        <taxon>Bacteria</taxon>
        <taxon>Bacillati</taxon>
        <taxon>Actinomycetota</taxon>
        <taxon>Actinomycetes</taxon>
        <taxon>Micrococcales</taxon>
        <taxon>Microbacteriaceae</taxon>
        <taxon>Microbacterium</taxon>
    </lineage>
</organism>
<dbReference type="Proteomes" id="UP000830631">
    <property type="component" value="Chromosome"/>
</dbReference>
<sequence>MSLKDEILGRFEPTPQGYTLLVPPDWGRFVADDAGRDELVGLLRARFLEVHRPELFGQARAAVHQQWAQLRERGAIEIYMPVIPPVEGGTPMSIVTVPWIAQGTFEEDVHRRAGGATVETLDADDGTSVYRWETEREGRGSTEGVSAREICYVRPFPGAAPQRGILVMASIVHPGVAEAGPALDGFTALADAVASTLVWRFE</sequence>
<evidence type="ECO:0000313" key="1">
    <source>
        <dbReference type="EMBL" id="UPL18574.1"/>
    </source>
</evidence>
<protein>
    <recommendedName>
        <fullName evidence="3">DUF1795 domain-containing protein</fullName>
    </recommendedName>
</protein>
<dbReference type="RefSeq" id="WP_261811423.1">
    <property type="nucleotide sequence ID" value="NZ_CP078078.1"/>
</dbReference>
<reference evidence="1 2" key="1">
    <citation type="submission" date="2021-06" db="EMBL/GenBank/DDBJ databases">
        <title>Genome-based taxonomic framework of Microbacterium strains isolated from marine environment, the description of four new species and reclassification of four preexisting species.</title>
        <authorList>
            <person name="Lee S.D."/>
            <person name="Kim S.-M."/>
            <person name="Byeon Y.-S."/>
            <person name="Yang H.L."/>
            <person name="Kim I.S."/>
        </authorList>
    </citation>
    <scope>NUCLEOTIDE SEQUENCE [LARGE SCALE GENOMIC DNA]</scope>
    <source>
        <strain evidence="1 2">KSW4-10</strain>
    </source>
</reference>
<accession>A0ABY4J0P0</accession>
<name>A0ABY4J0P0_9MICO</name>
<keyword evidence="2" id="KW-1185">Reference proteome</keyword>
<evidence type="ECO:0008006" key="3">
    <source>
        <dbReference type="Google" id="ProtNLM"/>
    </source>
</evidence>